<reference evidence="3" key="1">
    <citation type="submission" date="2015-09" db="EMBL/GenBank/DDBJ databases">
        <title>Draft Genome Sequences of Two Novel Amoeba-resistant Intranuclear Bacteria, Candidatus Berkiella cookevillensis and Candidatus Berkiella aquae.</title>
        <authorList>
            <person name="Mehari Y.T."/>
            <person name="Arivett B.A."/>
            <person name="Farone A.L."/>
            <person name="Gunderson J.H."/>
            <person name="Farone M.B."/>
        </authorList>
    </citation>
    <scope>NUCLEOTIDE SEQUENCE [LARGE SCALE GENOMIC DNA]</scope>
    <source>
        <strain evidence="3">HT99</strain>
    </source>
</reference>
<organism evidence="3">
    <name type="scientific">Candidatus Berkiella aquae</name>
    <dbReference type="NCBI Taxonomy" id="295108"/>
    <lineage>
        <taxon>Bacteria</taxon>
        <taxon>Pseudomonadati</taxon>
        <taxon>Pseudomonadota</taxon>
        <taxon>Gammaproteobacteria</taxon>
        <taxon>Candidatus Berkiellales</taxon>
        <taxon>Candidatus Berkiellaceae</taxon>
        <taxon>Candidatus Berkiella</taxon>
    </lineage>
</organism>
<dbReference type="EMBL" id="LKAJ01000003">
    <property type="protein sequence ID" value="KRG21750.1"/>
    <property type="molecule type" value="Genomic_DNA"/>
</dbReference>
<feature type="transmembrane region" description="Helical" evidence="2">
    <location>
        <begin position="216"/>
        <end position="236"/>
    </location>
</feature>
<keyword evidence="5" id="KW-1185">Reference proteome</keyword>
<evidence type="ECO:0000256" key="1">
    <source>
        <dbReference type="SAM" id="MobiDB-lite"/>
    </source>
</evidence>
<gene>
    <name evidence="4" type="ORF">HT99x_003885</name>
    <name evidence="3" type="ORF">HT99x_00941</name>
</gene>
<evidence type="ECO:0000313" key="4">
    <source>
        <dbReference type="EMBL" id="MCS5710557.1"/>
    </source>
</evidence>
<dbReference type="OrthoDB" id="8645575at2"/>
<feature type="compositionally biased region" description="Basic and acidic residues" evidence="1">
    <location>
        <begin position="698"/>
        <end position="718"/>
    </location>
</feature>
<feature type="compositionally biased region" description="Polar residues" evidence="1">
    <location>
        <begin position="755"/>
        <end position="764"/>
    </location>
</feature>
<evidence type="ECO:0000256" key="2">
    <source>
        <dbReference type="SAM" id="Phobius"/>
    </source>
</evidence>
<protein>
    <submittedName>
        <fullName evidence="3">Uncharacterized protein</fullName>
    </submittedName>
</protein>
<evidence type="ECO:0000313" key="5">
    <source>
        <dbReference type="Proteomes" id="UP000051497"/>
    </source>
</evidence>
<sequence>MPKDRHLTQLPVKSFKVAPGDVIGGFVYVMDKPLGIEEGMVGISVDSPGYRNFIKNQMVALQAEHDAPSSLNLTPLQACYNKIRQENPDFANLAEDKQIDFLMAHQNHVKKRHGASLKEMQKVFFSFGKYHELKGLQSYYVNEGMGGLLFEQYKKECKVEPGDHFAAHIKKLCDNNNQAYMIKQDGELVMGGTGPGTQKILKTNTGKKLQRLANPFVVLATGGLSGIAFGVALALWRRHYIKNNSTTSVNSDAIVESLSTKLAAIRGMDVQGIDTIQGTYQNGAPKVVTAVSWRPGCLDLSNKLAGGSNFDSVIVSWDGKSKLPHKVALIDGVEYTIRATGKDKNDKPTGFEKISPEGKVSPATRKEYEKGHYVSNDNIRGLGESLLSFLAMADNDGMGKVGQNKAIIPIDPPDGNYTQQFFGIDFGKAYKGPNPIVGTLKDDFSFDNPQDFRKRFVNYSALYDNPLREKMKGVYLLAALRGKLDDDEKAKIIDEYRKSNDHAFADKLQAHPKDGVKNGDLELIETQIAEYYKLAAENPKQKKEYEEYAKRLTGILKIANDTDESILKTFEKRMHLTPTQIDLLDNLEKLTANNAHTLSPDGTVKLNHIRVENGDRIPWQLNKNDDGTFDLVCEDDNRQLNVIRDRLKKAPEILAQLTEENGKFCAKNLTTDQVNQLSQQINEEKVANARGLAYRTQETRNNFHERLRQADKPKEDKPKKGKAKQPDVVPKAFDEEPSVGPSVEPSLPQPERSRSMTSQFGLNSSVPSSQIEQALTAEGNLKKVQHFLAKEENKAALNISGPIQPTKIGSFNPQDAVVVPLKNAKTDTQVKAYVSTTSTNDLQYSVQKDCTEKDFYFAAKALCRIAIQNAKPNAIFDFSMAPPEKKEAISKAFESVKKEELSKPHSRFDEQTFPKLIDTPKVKAENQVSVQRR</sequence>
<name>A0A0Q9YLX8_9GAMM</name>
<dbReference type="Proteomes" id="UP000051497">
    <property type="component" value="Unassembled WGS sequence"/>
</dbReference>
<keyword evidence="2" id="KW-1133">Transmembrane helix</keyword>
<dbReference type="STRING" id="295108.HT99x_00941"/>
<comment type="caution">
    <text evidence="3">The sequence shown here is derived from an EMBL/GenBank/DDBJ whole genome shotgun (WGS) entry which is preliminary data.</text>
</comment>
<reference evidence="4" key="2">
    <citation type="journal article" date="2016" name="Genome Announc.">
        <title>Draft Genome Sequences of Two Novel Amoeba-Resistant Intranuclear Bacteria, 'Candidatus Berkiella cookevillensis' and 'Candidatus Berkiella aquae'.</title>
        <authorList>
            <person name="Mehari Y.T."/>
            <person name="Arivett B.A."/>
            <person name="Farone A.L."/>
            <person name="Gunderson J.H."/>
            <person name="Farone M.B."/>
        </authorList>
    </citation>
    <scope>NUCLEOTIDE SEQUENCE</scope>
    <source>
        <strain evidence="4">HT99</strain>
    </source>
</reference>
<accession>A0A0Q9YLX8</accession>
<reference evidence="4" key="3">
    <citation type="submission" date="2021-06" db="EMBL/GenBank/DDBJ databases">
        <title>Genomic Description and Analysis of Intracellular Bacteria, Candidatus Berkiella cookevillensis and Candidatus Berkiella aquae.</title>
        <authorList>
            <person name="Kidane D.T."/>
            <person name="Mehari Y.T."/>
            <person name="Rice F.C."/>
            <person name="Arivett B.A."/>
            <person name="Farone A.L."/>
            <person name="Berk S.G."/>
            <person name="Farone M.B."/>
        </authorList>
    </citation>
    <scope>NUCLEOTIDE SEQUENCE</scope>
    <source>
        <strain evidence="4">HT99</strain>
    </source>
</reference>
<dbReference type="EMBL" id="LKAJ02000001">
    <property type="protein sequence ID" value="MCS5710557.1"/>
    <property type="molecule type" value="Genomic_DNA"/>
</dbReference>
<dbReference type="AlphaFoldDB" id="A0A0Q9YLX8"/>
<dbReference type="RefSeq" id="WP_075065579.1">
    <property type="nucleotide sequence ID" value="NZ_LKAJ02000001.1"/>
</dbReference>
<proteinExistence type="predicted"/>
<feature type="region of interest" description="Disordered" evidence="1">
    <location>
        <begin position="698"/>
        <end position="764"/>
    </location>
</feature>
<keyword evidence="2" id="KW-0812">Transmembrane</keyword>
<evidence type="ECO:0000313" key="3">
    <source>
        <dbReference type="EMBL" id="KRG21750.1"/>
    </source>
</evidence>
<keyword evidence="2" id="KW-0472">Membrane</keyword>